<evidence type="ECO:0000313" key="3">
    <source>
        <dbReference type="Proteomes" id="UP001295423"/>
    </source>
</evidence>
<feature type="domain" description="Aminoglycoside phosphotransferase" evidence="1">
    <location>
        <begin position="28"/>
        <end position="291"/>
    </location>
</feature>
<organism evidence="2 3">
    <name type="scientific">Cylindrotheca closterium</name>
    <dbReference type="NCBI Taxonomy" id="2856"/>
    <lineage>
        <taxon>Eukaryota</taxon>
        <taxon>Sar</taxon>
        <taxon>Stramenopiles</taxon>
        <taxon>Ochrophyta</taxon>
        <taxon>Bacillariophyta</taxon>
        <taxon>Bacillariophyceae</taxon>
        <taxon>Bacillariophycidae</taxon>
        <taxon>Bacillariales</taxon>
        <taxon>Bacillariaceae</taxon>
        <taxon>Cylindrotheca</taxon>
    </lineage>
</organism>
<dbReference type="InterPro" id="IPR050249">
    <property type="entry name" value="Pseudomonas-type_ThrB"/>
</dbReference>
<dbReference type="AlphaFoldDB" id="A0AAD2JKC8"/>
<dbReference type="SUPFAM" id="SSF56112">
    <property type="entry name" value="Protein kinase-like (PK-like)"/>
    <property type="match status" value="1"/>
</dbReference>
<dbReference type="EMBL" id="CAKOGP040001980">
    <property type="protein sequence ID" value="CAJ1958712.1"/>
    <property type="molecule type" value="Genomic_DNA"/>
</dbReference>
<dbReference type="Gene3D" id="3.90.1200.10">
    <property type="match status" value="1"/>
</dbReference>
<sequence length="399" mass="45340">MDHSSLEDHLRASVIPRFQHLLGTIQSLEPYGSGLINDTYKLSILRAGTNEEKEDVVSFILQRINHQVFTRPVKVMSNVERVTKHLAEKIRKRGGDVQRETLTLIPTTESSCSTSKEHEYFVVDDQGNHWRMYTFISGATAYPIGKGIYCLRIRDGKTTINIFREAGAAFCQFQLDLADLPPPRLHETIPGFGDSAVRFDQFQAALSRDLHGRAKDCQPEIQFCLDREQESYILPKLLQDGKIPERITHYDTKIDNVLIDDATGKGLCVIDLDTVMPGLAIYDFGDCVRTATALAAEDEMDLTKVGFSMEIFEWVAEGYLSIAKQFLTELEMDHLVLVARMVTFTMGLRFLADHLNGDVYYKTTRDNHNLDRARSQLKMVAEMEGNEEEMNTIIRHLRG</sequence>
<dbReference type="InterPro" id="IPR011009">
    <property type="entry name" value="Kinase-like_dom_sf"/>
</dbReference>
<name>A0AAD2JKC8_9STRA</name>
<evidence type="ECO:0000313" key="2">
    <source>
        <dbReference type="EMBL" id="CAJ1958712.1"/>
    </source>
</evidence>
<dbReference type="InterPro" id="IPR002575">
    <property type="entry name" value="Aminoglycoside_PTrfase"/>
</dbReference>
<dbReference type="PANTHER" id="PTHR21064">
    <property type="entry name" value="AMINOGLYCOSIDE PHOSPHOTRANSFERASE DOMAIN-CONTAINING PROTEIN-RELATED"/>
    <property type="match status" value="1"/>
</dbReference>
<keyword evidence="3" id="KW-1185">Reference proteome</keyword>
<comment type="caution">
    <text evidence="2">The sequence shown here is derived from an EMBL/GenBank/DDBJ whole genome shotgun (WGS) entry which is preliminary data.</text>
</comment>
<dbReference type="Pfam" id="PF01636">
    <property type="entry name" value="APH"/>
    <property type="match status" value="1"/>
</dbReference>
<protein>
    <recommendedName>
        <fullName evidence="1">Aminoglycoside phosphotransferase domain-containing protein</fullName>
    </recommendedName>
</protein>
<dbReference type="Proteomes" id="UP001295423">
    <property type="component" value="Unassembled WGS sequence"/>
</dbReference>
<proteinExistence type="predicted"/>
<reference evidence="2" key="1">
    <citation type="submission" date="2023-08" db="EMBL/GenBank/DDBJ databases">
        <authorList>
            <person name="Audoor S."/>
            <person name="Bilcke G."/>
        </authorList>
    </citation>
    <scope>NUCLEOTIDE SEQUENCE</scope>
</reference>
<dbReference type="PANTHER" id="PTHR21064:SF5">
    <property type="entry name" value="SLR1880 PROTEIN"/>
    <property type="match status" value="1"/>
</dbReference>
<evidence type="ECO:0000259" key="1">
    <source>
        <dbReference type="Pfam" id="PF01636"/>
    </source>
</evidence>
<gene>
    <name evidence="2" type="ORF">CYCCA115_LOCUS17313</name>
</gene>
<accession>A0AAD2JKC8</accession>